<dbReference type="GO" id="GO:0003729">
    <property type="term" value="F:mRNA binding"/>
    <property type="evidence" value="ECO:0007669"/>
    <property type="project" value="TreeGrafter"/>
</dbReference>
<dbReference type="OrthoDB" id="10252707at2759"/>
<accession>A0A4V6TTS4</accession>
<dbReference type="Proteomes" id="UP000307173">
    <property type="component" value="Unassembled WGS sequence"/>
</dbReference>
<evidence type="ECO:0000259" key="2">
    <source>
        <dbReference type="Pfam" id="PF09088"/>
    </source>
</evidence>
<dbReference type="EMBL" id="SELW01000247">
    <property type="protein sequence ID" value="TID29800.1"/>
    <property type="molecule type" value="Genomic_DNA"/>
</dbReference>
<keyword evidence="6" id="KW-1185">Reference proteome</keyword>
<protein>
    <submittedName>
        <fullName evidence="5">Uncharacterized protein</fullName>
    </submittedName>
</protein>
<evidence type="ECO:0000313" key="5">
    <source>
        <dbReference type="EMBL" id="TID29800.1"/>
    </source>
</evidence>
<dbReference type="FunFam" id="3.40.50.1240:FF:000034">
    <property type="entry name" value="Transcription factor TFIIIC subunit"/>
    <property type="match status" value="1"/>
</dbReference>
<sequence>MALKHIYIVRHGYRSNWLPEDQQLPPPTGIDSDPCLAPHGVDQARELAEFLTSGLPQKGLPVPQMIFSSPFYRCVETINPTAEKLGLKIHLERGIGEWFKPNRPIVPIPADHKILHTFFENVPDSMEWDWATVVPSTEGETEEDIFKRCQKFWENFIPKFEAIYPEIESVILVTHAATKISLGMSLMGYKNNREFLTEKDGGDSQSTRIGGSTCSVDGYKLNENGNWNMIMNSEVSFLSHGAEMNWHFATSQNMRGNAVNYDETDAAESEDVETKDVEMKDIDDVVAKTNSRKNDEEKQSTKEKIDPVEMKVENDEEEMEEFYVNVVFPTNTMSFDSTSDPMNSQSSSNGQRGQQNELQESIDYKNEAGASTSVNTLRVSGFEREKPLFQSKNSILQGEWSKLVGTELVFDENGDFFGKVDAHIALQHGRLTTDKVDRRSLLERAKELALSVSGRTTETVSDQAGHPTINMQAAMGVAGPKAGKSVSDGPYAFASTKNPRGIDQRAFIDINYENSTGNDDKLVHQPLPTQPPLQGYAGYPPGPNQPYMQPPLNQNYSNHPSMPPSRQQNYQQYPPTQYYPGIYPPSHIQQHQMYNNPNISSSSAVGAGNRAQSLVSNRRRRNSNSSITTTSTVNRFMKKQWGRLGGGSGSKSSDKKYTDDDDDVYGNADFNISQGEISFDDITHLRGDRIGAFGLGDSTPYIPTLKQSVNQGQNISGEVYRKAQINQKKAMAANIVKQKQAMQQQQQQQQMIPPRSMSLQTSNQSRYAHYNGYPPQGVSQGVQQGMPQGVPQGMPQGISQGMPQGIPQGIPQGMPQGIPSQRMPQMYPENYQKYPPSQYNGQYVQAEPQGPRAMSLQTKMRGMPPLVTSVHQVPENFEKAPNSQQSQKTSIPQLTNEKENIPISAPEPPLQSKSKSVTRIDFSNLSDDDEMTHDVEILEQSSPIKSELRGATNVRGSNVESVVTFDSVHRVDHENHNLQKQLYGLKNNSTQQTVFYSANDFMSAKSTPQKSAPTVGLKEQPSKGRGVSVSALSESLDNMAINLTPVESSKDNTAGDIDDTLRYSTATIGSTQPLHVNDNQLSSPMKMNNLVDMNAELKSEQSTPMKKLPRPVNGSESSLSVLNFKKRAVTPVSKSTTSLETPSRGHASFSSEPRSPMSLGLSTPVSGFTPEQCGLLNDNTQLLEELELVTNELASAVSREIKLEGDLKEQKRVLKEKDLTLPASRKDGSDDNNTEFDQFLRGVKFLENGDVEVDEGIEKSTQYAATITKLAQLLNEERKKRYIIEETLLQSQESLDEADLRNQLLVEKSQVQQLTIKVNYLNESEKLHRMEKELLERENKSLKEEVAMLKKKTTKAMSEEDSRKRGRDEYDGYEGNGDDGADADALPPHMMMADDDEGANVGYADNVKDDTNAVAGDSDVMEKDRFGMEDHIHKRQKKAQLSIEIEQAYEQCYQIGALGDQKHDTVSILRHSSENMCFYWDEEEYRRSVLVYLGSMITEMPHKSFHLSGLILLASVKKEKVGNDIIAWIKDRIEEVFSALNGEEVMEDKELMSAGLTWNRLVLCLRMLALLTPIIEDFKYVIEVVKKLIEHAVELQRKSDERVGVAELLYNELLITLPYFLVNVSETERDELKSELRECVNIARKFEVKDVVGDEYQPVKSDEICESFATQLKRLPDVVDTYLDDMSIFLDVRAIVDPLIEKVIAEKGKINAVRDEGEGEGEGEVEENEKIETDIIVEFAKYEIGGFNVPELEKLENIEILNLDKFASVGDEFWKFPRYRIKIFSNETTRKELNIETLPDHGTYESMIIYNNLEHFIVNVEYNRVSVSRMILNYTNFFNEKKFSKPNSSLDKLLIIKDMKDKGSETNLIEMLESNSDLDENTKREMIHSAKKIEFEYLQGFVSTWKMEEIVLETISDFLFVIPSKEDELPLIYFESLIADTCGRDWTLVKKSQANSNESLVFSKLVGDCFRYFYENIEKFEFENIVRFVNWMLMQISNFKFEWEWQEWISDVIQLGEEKLFNPKIFFIKNVIHKEILVTNYKFIRDKTLPADFKKFVNISLKDREELVEFDSRFFGREFAEKFSSNPFEAELEAANENGESKELGDEEEEVVETNTDMYKLFSHYLFNHDEHPYNDICRDIYMNLENVEESEDGLIDLLNKLRERIGDESNEVVKNGEEYIMTLIIESICLIGSRSFSVFEESLHKVFGDKLKKVIENVDGLEREKEEWIINAVLRIWNNEPRIGLLFVEKLSKFGVLKRKTVIEHVFRLDEEKVLPLSEVYADEYIINVIEGSDESERGELVQTYFNECERVLETLKDVIITDLDEHSSDEAWKKKNMEGLIQSKRRKWGQQ</sequence>
<feature type="region of interest" description="Disordered" evidence="1">
    <location>
        <begin position="1350"/>
        <end position="1387"/>
    </location>
</feature>
<feature type="domain" description="MIF4G-like type 1" evidence="2">
    <location>
        <begin position="1799"/>
        <end position="2050"/>
    </location>
</feature>
<feature type="domain" description="MIF4G-like type 2" evidence="3">
    <location>
        <begin position="2125"/>
        <end position="2297"/>
    </location>
</feature>
<evidence type="ECO:0000256" key="1">
    <source>
        <dbReference type="SAM" id="MobiDB-lite"/>
    </source>
</evidence>
<dbReference type="GO" id="GO:0016791">
    <property type="term" value="F:phosphatase activity"/>
    <property type="evidence" value="ECO:0007669"/>
    <property type="project" value="UniProtKB-ARBA"/>
</dbReference>
<dbReference type="GO" id="GO:0000339">
    <property type="term" value="F:RNA cap binding"/>
    <property type="evidence" value="ECO:0007669"/>
    <property type="project" value="InterPro"/>
</dbReference>
<dbReference type="PANTHER" id="PTHR12412">
    <property type="entry name" value="CAP BINDING PROTEIN"/>
    <property type="match status" value="1"/>
</dbReference>
<feature type="domain" description="Transcription factor TFIIIC triple barrel" evidence="4">
    <location>
        <begin position="317"/>
        <end position="414"/>
    </location>
</feature>
<feature type="compositionally biased region" description="Polar residues" evidence="1">
    <location>
        <begin position="599"/>
        <end position="615"/>
    </location>
</feature>
<evidence type="ECO:0000259" key="3">
    <source>
        <dbReference type="Pfam" id="PF09090"/>
    </source>
</evidence>
<dbReference type="InterPro" id="IPR015174">
    <property type="entry name" value="MIF4G-like_typ-2"/>
</dbReference>
<dbReference type="GO" id="GO:0000184">
    <property type="term" value="P:nuclear-transcribed mRNA catabolic process, nonsense-mediated decay"/>
    <property type="evidence" value="ECO:0007669"/>
    <property type="project" value="TreeGrafter"/>
</dbReference>
<proteinExistence type="predicted"/>
<dbReference type="SUPFAM" id="SSF48371">
    <property type="entry name" value="ARM repeat"/>
    <property type="match status" value="3"/>
</dbReference>
<dbReference type="STRING" id="52247.A0A4V6TTS4"/>
<evidence type="ECO:0000313" key="6">
    <source>
        <dbReference type="Proteomes" id="UP000307173"/>
    </source>
</evidence>
<dbReference type="Pfam" id="PF09090">
    <property type="entry name" value="MIF4G_like_2"/>
    <property type="match status" value="1"/>
</dbReference>
<feature type="compositionally biased region" description="Polar residues" evidence="1">
    <location>
        <begin position="881"/>
        <end position="895"/>
    </location>
</feature>
<dbReference type="Gene3D" id="1.25.40.180">
    <property type="match status" value="3"/>
</dbReference>
<feature type="compositionally biased region" description="Low complexity" evidence="1">
    <location>
        <begin position="623"/>
        <end position="635"/>
    </location>
</feature>
<dbReference type="GO" id="GO:0005634">
    <property type="term" value="C:nucleus"/>
    <property type="evidence" value="ECO:0007669"/>
    <property type="project" value="TreeGrafter"/>
</dbReference>
<feature type="region of interest" description="Disordered" evidence="1">
    <location>
        <begin position="1130"/>
        <end position="1166"/>
    </location>
</feature>
<feature type="compositionally biased region" description="Basic and acidic residues" evidence="1">
    <location>
        <begin position="1357"/>
        <end position="1370"/>
    </location>
</feature>
<feature type="compositionally biased region" description="Basic and acidic residues" evidence="1">
    <location>
        <begin position="272"/>
        <end position="307"/>
    </location>
</feature>
<dbReference type="InterPro" id="IPR013078">
    <property type="entry name" value="His_Pase_superF_clade-1"/>
</dbReference>
<dbReference type="PANTHER" id="PTHR12412:SF2">
    <property type="entry name" value="NUCLEAR CAP-BINDING PROTEIN SUBUNIT 1"/>
    <property type="match status" value="1"/>
</dbReference>
<dbReference type="GO" id="GO:0005846">
    <property type="term" value="C:nuclear cap binding complex"/>
    <property type="evidence" value="ECO:0007669"/>
    <property type="project" value="InterPro"/>
</dbReference>
<gene>
    <name evidence="5" type="ORF">CANINC_001615</name>
</gene>
<name>A0A4V6TTS4_9ASCO</name>
<dbReference type="InterPro" id="IPR027159">
    <property type="entry name" value="CBP80"/>
</dbReference>
<dbReference type="Pfam" id="PF09088">
    <property type="entry name" value="MIF4G_like"/>
    <property type="match status" value="1"/>
</dbReference>
<reference evidence="5 6" key="1">
    <citation type="journal article" date="2019" name="Front. Genet.">
        <title>Whole-Genome Sequencing of the Opportunistic Yeast Pathogen Candida inconspicua Uncovers Its Hybrid Origin.</title>
        <authorList>
            <person name="Mixao V."/>
            <person name="Hansen A.P."/>
            <person name="Saus E."/>
            <person name="Boekhout T."/>
            <person name="Lass-Florl C."/>
            <person name="Gabaldon T."/>
        </authorList>
    </citation>
    <scope>NUCLEOTIDE SEQUENCE [LARGE SCALE GENOMIC DNA]</scope>
    <source>
        <strain evidence="5 6">CBS 180</strain>
    </source>
</reference>
<dbReference type="Gene3D" id="3.40.50.1240">
    <property type="entry name" value="Phosphoglycerate mutase-like"/>
    <property type="match status" value="1"/>
</dbReference>
<feature type="compositionally biased region" description="Low complexity" evidence="1">
    <location>
        <begin position="343"/>
        <end position="356"/>
    </location>
</feature>
<comment type="caution">
    <text evidence="5">The sequence shown here is derived from an EMBL/GenBank/DDBJ whole genome shotgun (WGS) entry which is preliminary data.</text>
</comment>
<dbReference type="InterPro" id="IPR019481">
    <property type="entry name" value="TFIIIC_triple_barrel"/>
</dbReference>
<dbReference type="GO" id="GO:0006406">
    <property type="term" value="P:mRNA export from nucleus"/>
    <property type="evidence" value="ECO:0007669"/>
    <property type="project" value="InterPro"/>
</dbReference>
<dbReference type="SMART" id="SM00855">
    <property type="entry name" value="PGAM"/>
    <property type="match status" value="1"/>
</dbReference>
<dbReference type="InterPro" id="IPR016024">
    <property type="entry name" value="ARM-type_fold"/>
</dbReference>
<dbReference type="CDD" id="cd07067">
    <property type="entry name" value="HP_PGM_like"/>
    <property type="match status" value="1"/>
</dbReference>
<evidence type="ECO:0000259" key="4">
    <source>
        <dbReference type="Pfam" id="PF10419"/>
    </source>
</evidence>
<dbReference type="SUPFAM" id="SSF53254">
    <property type="entry name" value="Phosphoglycerate mutase-like"/>
    <property type="match status" value="1"/>
</dbReference>
<feature type="compositionally biased region" description="Polar residues" evidence="1">
    <location>
        <begin position="1132"/>
        <end position="1141"/>
    </location>
</feature>
<organism evidence="5 6">
    <name type="scientific">Pichia inconspicua</name>
    <dbReference type="NCBI Taxonomy" id="52247"/>
    <lineage>
        <taxon>Eukaryota</taxon>
        <taxon>Fungi</taxon>
        <taxon>Dikarya</taxon>
        <taxon>Ascomycota</taxon>
        <taxon>Saccharomycotina</taxon>
        <taxon>Pichiomycetes</taxon>
        <taxon>Pichiales</taxon>
        <taxon>Pichiaceae</taxon>
        <taxon>Pichia</taxon>
    </lineage>
</organism>
<feature type="region of interest" description="Disordered" evidence="1">
    <location>
        <begin position="1005"/>
        <end position="1025"/>
    </location>
</feature>
<dbReference type="Pfam" id="PF00300">
    <property type="entry name" value="His_Phos_1"/>
    <property type="match status" value="1"/>
</dbReference>
<dbReference type="InterPro" id="IPR015172">
    <property type="entry name" value="MIF4G-like_typ-1"/>
</dbReference>
<feature type="region of interest" description="Disordered" evidence="1">
    <location>
        <begin position="878"/>
        <end position="916"/>
    </location>
</feature>
<dbReference type="Gene3D" id="2.60.40.4370">
    <property type="match status" value="1"/>
</dbReference>
<dbReference type="Pfam" id="PF10419">
    <property type="entry name" value="TFIIIC_sub6"/>
    <property type="match status" value="1"/>
</dbReference>
<dbReference type="InterPro" id="IPR029033">
    <property type="entry name" value="His_PPase_superfam"/>
</dbReference>
<feature type="region of interest" description="Disordered" evidence="1">
    <location>
        <begin position="334"/>
        <end position="357"/>
    </location>
</feature>
<feature type="region of interest" description="Disordered" evidence="1">
    <location>
        <begin position="263"/>
        <end position="307"/>
    </location>
</feature>
<feature type="region of interest" description="Disordered" evidence="1">
    <location>
        <begin position="599"/>
        <end position="662"/>
    </location>
</feature>